<keyword evidence="5" id="KW-0240">DNA-directed RNA polymerase</keyword>
<comment type="function">
    <text evidence="4">DNA-dependent RNA polymerase catalyzes the transcription of DNA into RNA using the four ribonucleoside triphosphates as substrates. Common component of RNA polymerases I, II and III which synthesize ribosomal RNA precursors, mRNA precursors and many functional non-coding RNAs, and small RNAs, such as 5S rRNA and tRNAs, respectively.</text>
</comment>
<evidence type="ECO:0000313" key="5">
    <source>
        <dbReference type="EMBL" id="CCX08268.1"/>
    </source>
</evidence>
<dbReference type="GO" id="GO:0005665">
    <property type="term" value="C:RNA polymerase II, core complex"/>
    <property type="evidence" value="ECO:0007669"/>
    <property type="project" value="UniProtKB-UniRule"/>
</dbReference>
<organism evidence="5 6">
    <name type="scientific">Pyronema omphalodes (strain CBS 100304)</name>
    <name type="common">Pyronema confluens</name>
    <dbReference type="NCBI Taxonomy" id="1076935"/>
    <lineage>
        <taxon>Eukaryota</taxon>
        <taxon>Fungi</taxon>
        <taxon>Dikarya</taxon>
        <taxon>Ascomycota</taxon>
        <taxon>Pezizomycotina</taxon>
        <taxon>Pezizomycetes</taxon>
        <taxon>Pezizales</taxon>
        <taxon>Pyronemataceae</taxon>
        <taxon>Pyronema</taxon>
    </lineage>
</organism>
<dbReference type="Gene3D" id="2.40.50.140">
    <property type="entry name" value="Nucleic acid-binding proteins"/>
    <property type="match status" value="1"/>
</dbReference>
<dbReference type="PIRSF" id="PIRSF000779">
    <property type="entry name" value="RNA_pol_Rpb8"/>
    <property type="match status" value="1"/>
</dbReference>
<reference evidence="5 6" key="1">
    <citation type="journal article" date="2013" name="PLoS Genet.">
        <title>The genome and development-dependent transcriptomes of Pyronema confluens: a window into fungal evolution.</title>
        <authorList>
            <person name="Traeger S."/>
            <person name="Altegoer F."/>
            <person name="Freitag M."/>
            <person name="Gabaldon T."/>
            <person name="Kempken F."/>
            <person name="Kumar A."/>
            <person name="Marcet-Houben M."/>
            <person name="Poggeler S."/>
            <person name="Stajich J.E."/>
            <person name="Nowrousian M."/>
        </authorList>
    </citation>
    <scope>NUCLEOTIDE SEQUENCE [LARGE SCALE GENOMIC DNA]</scope>
    <source>
        <strain evidence="6">CBS 100304</strain>
        <tissue evidence="5">Vegetative mycelium</tissue>
    </source>
</reference>
<keyword evidence="5" id="KW-0804">Transcription</keyword>
<dbReference type="OMA" id="KEDDKGW"/>
<dbReference type="STRING" id="1076935.U4L0J5"/>
<comment type="subcellular location">
    <subcellularLocation>
        <location evidence="1">Nucleus</location>
    </subcellularLocation>
</comment>
<dbReference type="InterPro" id="IPR005570">
    <property type="entry name" value="RPABC3"/>
</dbReference>
<dbReference type="InterPro" id="IPR012340">
    <property type="entry name" value="NA-bd_OB-fold"/>
</dbReference>
<dbReference type="GO" id="GO:0005666">
    <property type="term" value="C:RNA polymerase III complex"/>
    <property type="evidence" value="ECO:0007669"/>
    <property type="project" value="TreeGrafter"/>
</dbReference>
<gene>
    <name evidence="5" type="ORF">PCON_07861</name>
</gene>
<evidence type="ECO:0000256" key="4">
    <source>
        <dbReference type="PIRNR" id="PIRNR000779"/>
    </source>
</evidence>
<dbReference type="SUPFAM" id="SSF50249">
    <property type="entry name" value="Nucleic acid-binding proteins"/>
    <property type="match status" value="1"/>
</dbReference>
<dbReference type="EMBL" id="HF935406">
    <property type="protein sequence ID" value="CCX08268.1"/>
    <property type="molecule type" value="Genomic_DNA"/>
</dbReference>
<dbReference type="eggNOG" id="KOG3400">
    <property type="taxonomic scope" value="Eukaryota"/>
</dbReference>
<keyword evidence="3 4" id="KW-0539">Nucleus</keyword>
<protein>
    <recommendedName>
        <fullName evidence="4">DNA-directed RNA polymerases I, II, and III subunit RPABC3</fullName>
    </recommendedName>
</protein>
<evidence type="ECO:0000256" key="1">
    <source>
        <dbReference type="ARBA" id="ARBA00004123"/>
    </source>
</evidence>
<comment type="similarity">
    <text evidence="2 4">Belongs to the eukaryotic RPB8 RNA polymerase subunit family.</text>
</comment>
<name>U4L0J5_PYROM</name>
<proteinExistence type="inferred from homology"/>
<dbReference type="AlphaFoldDB" id="U4L0J5"/>
<sequence length="148" mass="16570">MSTDALLLDSTFRITAVNDVKYDRVARIFGERDDLKFSLDINSEIYPVFVDETVQLSIASTLNLDGSIVSKESAAAKGGWRDVGAAGEVTLADQYDYVVYGKMYRFEEGSGETIKVYASFGGLLLFIEGPHKRLSSFKHEYIYLLMKK</sequence>
<evidence type="ECO:0000256" key="2">
    <source>
        <dbReference type="ARBA" id="ARBA00008912"/>
    </source>
</evidence>
<dbReference type="GO" id="GO:0006351">
    <property type="term" value="P:DNA-templated transcription"/>
    <property type="evidence" value="ECO:0007669"/>
    <property type="project" value="UniProtKB-UniRule"/>
</dbReference>
<dbReference type="OrthoDB" id="20018at2759"/>
<dbReference type="PANTHER" id="PTHR10917">
    <property type="entry name" value="DNA-DIRECTED RNA POLYMERASES I, II, AND III SUBUNIT RPABC3"/>
    <property type="match status" value="1"/>
</dbReference>
<dbReference type="GO" id="GO:0003899">
    <property type="term" value="F:DNA-directed RNA polymerase activity"/>
    <property type="evidence" value="ECO:0007669"/>
    <property type="project" value="UniProtKB-UniRule"/>
</dbReference>
<accession>U4L0J5</accession>
<dbReference type="PANTHER" id="PTHR10917:SF0">
    <property type="entry name" value="DNA-DIRECTED RNA POLYMERASES I, II, AND III SUBUNIT RPABC3"/>
    <property type="match status" value="1"/>
</dbReference>
<dbReference type="Pfam" id="PF03870">
    <property type="entry name" value="RNA_pol_Rpb8"/>
    <property type="match status" value="1"/>
</dbReference>
<dbReference type="GO" id="GO:0005736">
    <property type="term" value="C:RNA polymerase I complex"/>
    <property type="evidence" value="ECO:0007669"/>
    <property type="project" value="TreeGrafter"/>
</dbReference>
<evidence type="ECO:0000256" key="3">
    <source>
        <dbReference type="ARBA" id="ARBA00023242"/>
    </source>
</evidence>
<dbReference type="SMART" id="SM00658">
    <property type="entry name" value="RPOL8c"/>
    <property type="match status" value="1"/>
</dbReference>
<dbReference type="Proteomes" id="UP000018144">
    <property type="component" value="Unassembled WGS sequence"/>
</dbReference>
<evidence type="ECO:0000313" key="6">
    <source>
        <dbReference type="Proteomes" id="UP000018144"/>
    </source>
</evidence>
<keyword evidence="6" id="KW-1185">Reference proteome</keyword>
<dbReference type="FunFam" id="2.40.50.140:FF:000191">
    <property type="entry name" value="DNA-directed RNA polymerases I, II, and III subunit RPABC3"/>
    <property type="match status" value="1"/>
</dbReference>